<accession>A0A286RGT6</accession>
<feature type="transmembrane region" description="Helical" evidence="8">
    <location>
        <begin position="258"/>
        <end position="282"/>
    </location>
</feature>
<feature type="transmembrane region" description="Helical" evidence="8">
    <location>
        <begin position="12"/>
        <end position="40"/>
    </location>
</feature>
<evidence type="ECO:0000256" key="4">
    <source>
        <dbReference type="ARBA" id="ARBA00022692"/>
    </source>
</evidence>
<keyword evidence="6 8" id="KW-0472">Membrane</keyword>
<proteinExistence type="inferred from homology"/>
<feature type="transmembrane region" description="Helical" evidence="8">
    <location>
        <begin position="176"/>
        <end position="198"/>
    </location>
</feature>
<feature type="transmembrane region" description="Helical" evidence="8">
    <location>
        <begin position="365"/>
        <end position="383"/>
    </location>
</feature>
<feature type="transmembrane region" description="Helical" evidence="8">
    <location>
        <begin position="395"/>
        <end position="419"/>
    </location>
</feature>
<reference evidence="9 10" key="1">
    <citation type="journal article" name="Front. Microbiol.">
        <title>Sugar Metabolism of the First Thermophilic Planctomycete Thermogutta terrifontis: Comparative Genomic and Transcriptomic Approaches.</title>
        <authorList>
            <person name="Elcheninov A.G."/>
            <person name="Menzel P."/>
            <person name="Gudbergsdottir S.R."/>
            <person name="Slesarev A.I."/>
            <person name="Kadnikov V.V."/>
            <person name="Krogh A."/>
            <person name="Bonch-Osmolovskaya E.A."/>
            <person name="Peng X."/>
            <person name="Kublanov I.V."/>
        </authorList>
    </citation>
    <scope>NUCLEOTIDE SEQUENCE [LARGE SCALE GENOMIC DNA]</scope>
    <source>
        <strain evidence="9 10">R1</strain>
    </source>
</reference>
<evidence type="ECO:0000313" key="9">
    <source>
        <dbReference type="EMBL" id="ASV75171.1"/>
    </source>
</evidence>
<gene>
    <name evidence="9" type="ORF">THTE_2569</name>
</gene>
<evidence type="ECO:0000256" key="2">
    <source>
        <dbReference type="ARBA" id="ARBA00022448"/>
    </source>
</evidence>
<evidence type="ECO:0000313" key="10">
    <source>
        <dbReference type="Proteomes" id="UP000215086"/>
    </source>
</evidence>
<dbReference type="InterPro" id="IPR003474">
    <property type="entry name" value="Glcn_transporter"/>
</dbReference>
<keyword evidence="2" id="KW-0813">Transport</keyword>
<dbReference type="RefSeq" id="WP_095415308.1">
    <property type="nucleotide sequence ID" value="NZ_CP018477.1"/>
</dbReference>
<comment type="similarity">
    <text evidence="7">Belongs to the GntP permease family.</text>
</comment>
<dbReference type="PANTHER" id="PTHR30354:SF22">
    <property type="entry name" value="HIGH-AFFINITY GLUCONATE TRANSPORTER"/>
    <property type="match status" value="1"/>
</dbReference>
<organism evidence="9 10">
    <name type="scientific">Thermogutta terrifontis</name>
    <dbReference type="NCBI Taxonomy" id="1331910"/>
    <lineage>
        <taxon>Bacteria</taxon>
        <taxon>Pseudomonadati</taxon>
        <taxon>Planctomycetota</taxon>
        <taxon>Planctomycetia</taxon>
        <taxon>Pirellulales</taxon>
        <taxon>Thermoguttaceae</taxon>
        <taxon>Thermogutta</taxon>
    </lineage>
</organism>
<evidence type="ECO:0000256" key="1">
    <source>
        <dbReference type="ARBA" id="ARBA00004651"/>
    </source>
</evidence>
<keyword evidence="5 8" id="KW-1133">Transmembrane helix</keyword>
<feature type="transmembrane region" description="Helical" evidence="8">
    <location>
        <begin position="101"/>
        <end position="124"/>
    </location>
</feature>
<dbReference type="EMBL" id="CP018477">
    <property type="protein sequence ID" value="ASV75171.1"/>
    <property type="molecule type" value="Genomic_DNA"/>
</dbReference>
<evidence type="ECO:0000256" key="7">
    <source>
        <dbReference type="ARBA" id="ARBA00049663"/>
    </source>
</evidence>
<dbReference type="AlphaFoldDB" id="A0A286RGT6"/>
<dbReference type="GO" id="GO:0015128">
    <property type="term" value="F:gluconate transmembrane transporter activity"/>
    <property type="evidence" value="ECO:0007669"/>
    <property type="project" value="InterPro"/>
</dbReference>
<evidence type="ECO:0000256" key="8">
    <source>
        <dbReference type="SAM" id="Phobius"/>
    </source>
</evidence>
<evidence type="ECO:0000256" key="6">
    <source>
        <dbReference type="ARBA" id="ARBA00023136"/>
    </source>
</evidence>
<keyword evidence="3" id="KW-1003">Cell membrane</keyword>
<feature type="transmembrane region" description="Helical" evidence="8">
    <location>
        <begin position="226"/>
        <end position="246"/>
    </location>
</feature>
<evidence type="ECO:0000256" key="5">
    <source>
        <dbReference type="ARBA" id="ARBA00022989"/>
    </source>
</evidence>
<comment type="subcellular location">
    <subcellularLocation>
        <location evidence="1">Cell membrane</location>
        <topology evidence="1">Multi-pass membrane protein</topology>
    </subcellularLocation>
</comment>
<feature type="transmembrane region" description="Helical" evidence="8">
    <location>
        <begin position="342"/>
        <end position="358"/>
    </location>
</feature>
<dbReference type="Pfam" id="PF02447">
    <property type="entry name" value="GntP_permease"/>
    <property type="match status" value="1"/>
</dbReference>
<evidence type="ECO:0000256" key="3">
    <source>
        <dbReference type="ARBA" id="ARBA00022475"/>
    </source>
</evidence>
<name>A0A286RGT6_9BACT</name>
<dbReference type="Proteomes" id="UP000215086">
    <property type="component" value="Chromosome"/>
</dbReference>
<feature type="transmembrane region" description="Helical" evidence="8">
    <location>
        <begin position="302"/>
        <end position="322"/>
    </location>
</feature>
<feature type="transmembrane region" description="Helical" evidence="8">
    <location>
        <begin position="431"/>
        <end position="456"/>
    </location>
</feature>
<keyword evidence="10" id="KW-1185">Reference proteome</keyword>
<dbReference type="GO" id="GO:0005886">
    <property type="term" value="C:plasma membrane"/>
    <property type="evidence" value="ECO:0007669"/>
    <property type="project" value="UniProtKB-SubCell"/>
</dbReference>
<feature type="transmembrane region" description="Helical" evidence="8">
    <location>
        <begin position="136"/>
        <end position="156"/>
    </location>
</feature>
<feature type="transmembrane region" description="Helical" evidence="8">
    <location>
        <begin position="52"/>
        <end position="73"/>
    </location>
</feature>
<dbReference type="PANTHER" id="PTHR30354">
    <property type="entry name" value="GNT FAMILY GLUCONATE TRANSPORTER"/>
    <property type="match status" value="1"/>
</dbReference>
<dbReference type="KEGG" id="ttf:THTE_2569"/>
<sequence length="463" mass="48520">MVSPVLVLLCGIGLVILLIVVVRLNAFLSLMLAAFAVSLLAPGDWGEKISRATAAFGTTAGNIGVMIALAAVIGKCLMESGSADRIVRTCLRILGERRAPIALMASGFVLSIPVFFDTVFYLLVPLARSFSRIIRSGYVLSVLAIGAGAALTHTLVPPTPGPLAVAGLLGVDVGHMILMGILIGVPAAMLVFPFLNVLEKLSPLPVRPYPGEQEAPPRPDQELPPFWLASTPVVLPVVLISANTILKVLAKQNPQLGSAALVASIIGDPSLALFLAAIVAMVTTVWNRRLSLTELGRMTEEALMSAGMIILITSAGGAFGAMLRQTGISENVGRFVESQSQAGGLLLLVTGFLVAAIMKTAQGSSTVAMLTTAGIMGSLFKTPEALVQYLHCHPVYLALSIGAGSLVFCWMNDSGFWVVARMSVWSETEALKLWTVTAALAGVAAFVVTLLFAWLLPGAFFSG</sequence>
<dbReference type="OrthoDB" id="9787129at2"/>
<protein>
    <submittedName>
        <fullName evidence="9">Gluconate permease</fullName>
    </submittedName>
</protein>
<keyword evidence="4 8" id="KW-0812">Transmembrane</keyword>